<dbReference type="EMBL" id="JADGJW010000206">
    <property type="protein sequence ID" value="KAJ3221829.1"/>
    <property type="molecule type" value="Genomic_DNA"/>
</dbReference>
<protein>
    <submittedName>
        <fullName evidence="1">Uncharacterized protein</fullName>
    </submittedName>
</protein>
<gene>
    <name evidence="1" type="ORF">HK099_003051</name>
</gene>
<accession>A0AAD5U250</accession>
<evidence type="ECO:0000313" key="1">
    <source>
        <dbReference type="EMBL" id="KAJ3221829.1"/>
    </source>
</evidence>
<name>A0AAD5U250_9FUNG</name>
<dbReference type="AlphaFoldDB" id="A0AAD5U250"/>
<sequence>MLAINKRQLLGILDDGISCNIGRLKAASGTSAGLDSISELEDALPANAPAALKNQVKSCKENMQKASDAIGRIKDALLSGDAPNEADRDETEAGLKGATADIAKIVTNPTITGDADLQEVAEEAQSKIAKAGEGGTQVLEEC</sequence>
<proteinExistence type="predicted"/>
<dbReference type="Proteomes" id="UP001211065">
    <property type="component" value="Unassembled WGS sequence"/>
</dbReference>
<reference evidence="1" key="1">
    <citation type="submission" date="2020-05" db="EMBL/GenBank/DDBJ databases">
        <title>Phylogenomic resolution of chytrid fungi.</title>
        <authorList>
            <person name="Stajich J.E."/>
            <person name="Amses K."/>
            <person name="Simmons R."/>
            <person name="Seto K."/>
            <person name="Myers J."/>
            <person name="Bonds A."/>
            <person name="Quandt C.A."/>
            <person name="Barry K."/>
            <person name="Liu P."/>
            <person name="Grigoriev I."/>
            <person name="Longcore J.E."/>
            <person name="James T.Y."/>
        </authorList>
    </citation>
    <scope>NUCLEOTIDE SEQUENCE</scope>
    <source>
        <strain evidence="1">JEL0476</strain>
    </source>
</reference>
<keyword evidence="2" id="KW-1185">Reference proteome</keyword>
<organism evidence="1 2">
    <name type="scientific">Clydaea vesicula</name>
    <dbReference type="NCBI Taxonomy" id="447962"/>
    <lineage>
        <taxon>Eukaryota</taxon>
        <taxon>Fungi</taxon>
        <taxon>Fungi incertae sedis</taxon>
        <taxon>Chytridiomycota</taxon>
        <taxon>Chytridiomycota incertae sedis</taxon>
        <taxon>Chytridiomycetes</taxon>
        <taxon>Lobulomycetales</taxon>
        <taxon>Lobulomycetaceae</taxon>
        <taxon>Clydaea</taxon>
    </lineage>
</organism>
<comment type="caution">
    <text evidence="1">The sequence shown here is derived from an EMBL/GenBank/DDBJ whole genome shotgun (WGS) entry which is preliminary data.</text>
</comment>
<evidence type="ECO:0000313" key="2">
    <source>
        <dbReference type="Proteomes" id="UP001211065"/>
    </source>
</evidence>